<evidence type="ECO:0000313" key="2">
    <source>
        <dbReference type="EMBL" id="TCT25593.1"/>
    </source>
</evidence>
<proteinExistence type="predicted"/>
<accession>A0A4R3N899</accession>
<sequence>MMRTFEKILIRLIIIHAFLLFISQWFVLYTPLHKYVNPVYDYIGVSYTMK</sequence>
<feature type="transmembrane region" description="Helical" evidence="1">
    <location>
        <begin position="12"/>
        <end position="32"/>
    </location>
</feature>
<gene>
    <name evidence="2" type="ORF">EDD68_103148</name>
</gene>
<evidence type="ECO:0000313" key="3">
    <source>
        <dbReference type="Proteomes" id="UP000294650"/>
    </source>
</evidence>
<dbReference type="Pfam" id="PF17313">
    <property type="entry name" value="DUF5359"/>
    <property type="match status" value="1"/>
</dbReference>
<dbReference type="AlphaFoldDB" id="A0A4R3N899"/>
<keyword evidence="1" id="KW-1133">Transmembrane helix</keyword>
<evidence type="ECO:0000256" key="1">
    <source>
        <dbReference type="SAM" id="Phobius"/>
    </source>
</evidence>
<organism evidence="2 3">
    <name type="scientific">Melghiribacillus thermohalophilus</name>
    <dbReference type="NCBI Taxonomy" id="1324956"/>
    <lineage>
        <taxon>Bacteria</taxon>
        <taxon>Bacillati</taxon>
        <taxon>Bacillota</taxon>
        <taxon>Bacilli</taxon>
        <taxon>Bacillales</taxon>
        <taxon>Bacillaceae</taxon>
        <taxon>Melghiribacillus</taxon>
    </lineage>
</organism>
<comment type="caution">
    <text evidence="2">The sequence shown here is derived from an EMBL/GenBank/DDBJ whole genome shotgun (WGS) entry which is preliminary data.</text>
</comment>
<keyword evidence="1" id="KW-0472">Membrane</keyword>
<name>A0A4R3N899_9BACI</name>
<dbReference type="Proteomes" id="UP000294650">
    <property type="component" value="Unassembled WGS sequence"/>
</dbReference>
<keyword evidence="3" id="KW-1185">Reference proteome</keyword>
<protein>
    <submittedName>
        <fullName evidence="2">Uncharacterized protein</fullName>
    </submittedName>
</protein>
<dbReference type="EMBL" id="SMAN01000003">
    <property type="protein sequence ID" value="TCT25593.1"/>
    <property type="molecule type" value="Genomic_DNA"/>
</dbReference>
<keyword evidence="1" id="KW-0812">Transmembrane</keyword>
<reference evidence="2 3" key="1">
    <citation type="submission" date="2019-03" db="EMBL/GenBank/DDBJ databases">
        <title>Genomic Encyclopedia of Type Strains, Phase IV (KMG-IV): sequencing the most valuable type-strain genomes for metagenomic binning, comparative biology and taxonomic classification.</title>
        <authorList>
            <person name="Goeker M."/>
        </authorList>
    </citation>
    <scope>NUCLEOTIDE SEQUENCE [LARGE SCALE GENOMIC DNA]</scope>
    <source>
        <strain evidence="2 3">DSM 25894</strain>
    </source>
</reference>
<dbReference type="InterPro" id="IPR035281">
    <property type="entry name" value="DUF5359"/>
</dbReference>